<evidence type="ECO:0000256" key="8">
    <source>
        <dbReference type="ARBA" id="ARBA00022989"/>
    </source>
</evidence>
<evidence type="ECO:0000256" key="7">
    <source>
        <dbReference type="ARBA" id="ARBA00022692"/>
    </source>
</evidence>
<evidence type="ECO:0000259" key="15">
    <source>
        <dbReference type="Pfam" id="PF17689"/>
    </source>
</evidence>
<dbReference type="Pfam" id="PF17689">
    <property type="entry name" value="Arabino_trans_N"/>
    <property type="match status" value="1"/>
</dbReference>
<dbReference type="InterPro" id="IPR042486">
    <property type="entry name" value="Arabino_trans_C_2"/>
</dbReference>
<dbReference type="Gene3D" id="2.60.120.610">
    <property type="entry name" value="arabinofuranosyltransferase like domain"/>
    <property type="match status" value="1"/>
</dbReference>
<comment type="similarity">
    <text evidence="3">Belongs to the emb family.</text>
</comment>
<evidence type="ECO:0000256" key="11">
    <source>
        <dbReference type="SAM" id="MobiDB-lite"/>
    </source>
</evidence>
<dbReference type="Pfam" id="PF04602">
    <property type="entry name" value="Arabinose_trans"/>
    <property type="match status" value="1"/>
</dbReference>
<evidence type="ECO:0000256" key="4">
    <source>
        <dbReference type="ARBA" id="ARBA00022475"/>
    </source>
</evidence>
<evidence type="ECO:0000256" key="9">
    <source>
        <dbReference type="ARBA" id="ARBA00023136"/>
    </source>
</evidence>
<feature type="domain" description="Arabinofuranosyltransferase central" evidence="13">
    <location>
        <begin position="227"/>
        <end position="641"/>
    </location>
</feature>
<keyword evidence="9 12" id="KW-0472">Membrane</keyword>
<gene>
    <name evidence="16" type="ORF">GCM10023200_45400</name>
</gene>
<evidence type="ECO:0000313" key="16">
    <source>
        <dbReference type="EMBL" id="GAA4803099.1"/>
    </source>
</evidence>
<keyword evidence="17" id="KW-1185">Reference proteome</keyword>
<evidence type="ECO:0000256" key="3">
    <source>
        <dbReference type="ARBA" id="ARBA00008195"/>
    </source>
</evidence>
<evidence type="ECO:0000256" key="1">
    <source>
        <dbReference type="ARBA" id="ARBA00003001"/>
    </source>
</evidence>
<comment type="function">
    <text evidence="1">Arabinosyl transferase responsible for the polymerization of arabinose into the arabinan of arabinogalactan.</text>
</comment>
<proteinExistence type="inferred from homology"/>
<feature type="transmembrane region" description="Helical" evidence="12">
    <location>
        <begin position="421"/>
        <end position="440"/>
    </location>
</feature>
<feature type="transmembrane region" description="Helical" evidence="12">
    <location>
        <begin position="589"/>
        <end position="607"/>
    </location>
</feature>
<feature type="transmembrane region" description="Helical" evidence="12">
    <location>
        <begin position="346"/>
        <end position="364"/>
    </location>
</feature>
<dbReference type="EMBL" id="BAABHO010000044">
    <property type="protein sequence ID" value="GAA4803099.1"/>
    <property type="molecule type" value="Genomic_DNA"/>
</dbReference>
<keyword evidence="4" id="KW-1003">Cell membrane</keyword>
<keyword evidence="5" id="KW-0328">Glycosyltransferase</keyword>
<feature type="transmembrane region" description="Helical" evidence="12">
    <location>
        <begin position="43"/>
        <end position="62"/>
    </location>
</feature>
<protein>
    <submittedName>
        <fullName evidence="16">Arabinosyltransferase domain-containing protein</fullName>
    </submittedName>
</protein>
<evidence type="ECO:0000256" key="12">
    <source>
        <dbReference type="SAM" id="Phobius"/>
    </source>
</evidence>
<evidence type="ECO:0000259" key="14">
    <source>
        <dbReference type="Pfam" id="PF14896"/>
    </source>
</evidence>
<keyword evidence="8 12" id="KW-1133">Transmembrane helix</keyword>
<feature type="transmembrane region" description="Helical" evidence="12">
    <location>
        <begin position="369"/>
        <end position="385"/>
    </location>
</feature>
<feature type="transmembrane region" description="Helical" evidence="12">
    <location>
        <begin position="657"/>
        <end position="677"/>
    </location>
</feature>
<feature type="transmembrane region" description="Helical" evidence="12">
    <location>
        <begin position="711"/>
        <end position="728"/>
    </location>
</feature>
<evidence type="ECO:0000256" key="6">
    <source>
        <dbReference type="ARBA" id="ARBA00022679"/>
    </source>
</evidence>
<evidence type="ECO:0000313" key="17">
    <source>
        <dbReference type="Proteomes" id="UP001500928"/>
    </source>
</evidence>
<dbReference type="InterPro" id="IPR032731">
    <property type="entry name" value="Arabino_trans_C"/>
</dbReference>
<feature type="domain" description="Arabinosyltransferas concanavalin like" evidence="15">
    <location>
        <begin position="68"/>
        <end position="221"/>
    </location>
</feature>
<organism evidence="16 17">
    <name type="scientific">Actinomycetospora chlora</name>
    <dbReference type="NCBI Taxonomy" id="663608"/>
    <lineage>
        <taxon>Bacteria</taxon>
        <taxon>Bacillati</taxon>
        <taxon>Actinomycetota</taxon>
        <taxon>Actinomycetes</taxon>
        <taxon>Pseudonocardiales</taxon>
        <taxon>Pseudonocardiaceae</taxon>
        <taxon>Actinomycetospora</taxon>
    </lineage>
</organism>
<dbReference type="Gene3D" id="2.60.120.940">
    <property type="entry name" value="EmbC, C-terminal domain, subdomain 2"/>
    <property type="match status" value="1"/>
</dbReference>
<evidence type="ECO:0000256" key="2">
    <source>
        <dbReference type="ARBA" id="ARBA00004651"/>
    </source>
</evidence>
<evidence type="ECO:0000256" key="5">
    <source>
        <dbReference type="ARBA" id="ARBA00022676"/>
    </source>
</evidence>
<feature type="region of interest" description="Disordered" evidence="11">
    <location>
        <begin position="1"/>
        <end position="33"/>
    </location>
</feature>
<name>A0ABP9C4Y9_9PSEU</name>
<sequence>MTATSRPSPPLGEGDAADSDVPPLPEGPDLAGGWRARRPTWPAVATVAGLVALVCAVLLPLLPVTVSQPEVTWPADPADPRATTLQLTTQRPLSIDVRADCEAVRAAASAGTGDALGAPGDGLLLATLPPASSSARVGLIATVEDDRLAVVSRGVPLAAVPLPPGPCAIAITGDLAGMTMTVDGRVVGRAGPEAVPDVDALVTSVPPRPGGAGLDVRLTVDDQFSTSPTPLKSAVIVLLLVAVAVVLVALWERDRVVRASRWDDRGPPGRWGLGRFRRWAALPPRQRPLPRVVDLVVPLILVLWTFIGPMTDDDGYYAAMAANVPHTGYVANYYQLYNQGFTPFTWIYYVLSAWQGVAGFSPVVQRIPALLLGLASWFLLRAYVARALPAGSGRGRAIALHVVLAIAFVGWWLPYDVGVRAEAVVATSVVASLLCLHVALERDRWLFAGIAVGIASFGATAAPTGFVALAPLLASVPAVWRGLAEVGSRWRRVATFMALASPGALVGVLGFADGSLRDFTRAQQIFLGMQAQETWYSEIVRWSFLLDDGGPMGTYAKRYPVLFGVLALVCLLALVSLARGCGLRLPSRLPAAGWTLVLAFGLLWLTPSKWTHHFGTLATVGPAVIALTVVGAPVLLREARRARPEVVEGTRDRPSRWLPPLPAVIAVGALVVVLAALSGHGVHNWPYSWMLGLPDPYRVPSVASVSFDQPLWWLLGGLLLTAATLLVVRRWAPSWRPVAPVIAVSLTAGAVLLVSTTYLVGSFVLATVNTADGYSPWADAVRDPLAHDCAAARQIDVLDPATARPLRPLPLPAPTRDGTSVFEPGGWFPTMPPPATGTEAWGSFVAPPPGPGASSGADGLVGSFSTPWYSIPADRDGAAMTTSVAGRTGGGNSVRVEYGRIVGDRVLTVGGQELGLDTDGSAVDSMIWRSELLEGPDGPPPGATVLRLVAEDVSVAQGGWVALTAPSVQTWRTLEQYSAPGEASAVSWQYAFLFPCQRKPVQSLGINEPSTLGVVWGDRPLAFRFDGIWQTGRGGLFAQSLRDSEVTELATRLRVAPDGAAGQVYRLIPRVPLQPSYRLDARRVVVPGWAPAPNTTMSVPIDQQAGGDRADGEPAPPTAG</sequence>
<feature type="domain" description="Arabinosyltransferase C-terminal" evidence="14">
    <location>
        <begin position="861"/>
        <end position="1090"/>
    </location>
</feature>
<reference evidence="17" key="1">
    <citation type="journal article" date="2019" name="Int. J. Syst. Evol. Microbiol.">
        <title>The Global Catalogue of Microorganisms (GCM) 10K type strain sequencing project: providing services to taxonomists for standard genome sequencing and annotation.</title>
        <authorList>
            <consortium name="The Broad Institute Genomics Platform"/>
            <consortium name="The Broad Institute Genome Sequencing Center for Infectious Disease"/>
            <person name="Wu L."/>
            <person name="Ma J."/>
        </authorList>
    </citation>
    <scope>NUCLEOTIDE SEQUENCE [LARGE SCALE GENOMIC DNA]</scope>
    <source>
        <strain evidence="17">JCM 17979</strain>
    </source>
</reference>
<feature type="transmembrane region" description="Helical" evidence="12">
    <location>
        <begin position="740"/>
        <end position="766"/>
    </location>
</feature>
<dbReference type="RefSeq" id="WP_345420779.1">
    <property type="nucleotide sequence ID" value="NZ_BAABHO010000044.1"/>
</dbReference>
<evidence type="ECO:0000259" key="13">
    <source>
        <dbReference type="Pfam" id="PF04602"/>
    </source>
</evidence>
<evidence type="ECO:0000256" key="10">
    <source>
        <dbReference type="ARBA" id="ARBA00023316"/>
    </source>
</evidence>
<dbReference type="InterPro" id="IPR040920">
    <property type="entry name" value="Arabino_trans_N"/>
</dbReference>
<keyword evidence="10" id="KW-0961">Cell wall biogenesis/degradation</keyword>
<keyword evidence="6" id="KW-0808">Transferase</keyword>
<dbReference type="InterPro" id="IPR027451">
    <property type="entry name" value="EmbABC_dom1"/>
</dbReference>
<feature type="transmembrane region" description="Helical" evidence="12">
    <location>
        <begin position="613"/>
        <end position="636"/>
    </location>
</feature>
<feature type="transmembrane region" description="Helical" evidence="12">
    <location>
        <begin position="233"/>
        <end position="251"/>
    </location>
</feature>
<dbReference type="Proteomes" id="UP001500928">
    <property type="component" value="Unassembled WGS sequence"/>
</dbReference>
<keyword evidence="7 12" id="KW-0812">Transmembrane</keyword>
<feature type="region of interest" description="Disordered" evidence="11">
    <location>
        <begin position="1095"/>
        <end position="1120"/>
    </location>
</feature>
<feature type="transmembrane region" description="Helical" evidence="12">
    <location>
        <begin position="559"/>
        <end position="577"/>
    </location>
</feature>
<comment type="subcellular location">
    <subcellularLocation>
        <location evidence="2">Cell membrane</location>
        <topology evidence="2">Multi-pass membrane protein</topology>
    </subcellularLocation>
</comment>
<feature type="transmembrane region" description="Helical" evidence="12">
    <location>
        <begin position="446"/>
        <end position="473"/>
    </location>
</feature>
<dbReference type="Pfam" id="PF14896">
    <property type="entry name" value="Arabino_trans_C"/>
    <property type="match status" value="1"/>
</dbReference>
<accession>A0ABP9C4Y9</accession>
<feature type="transmembrane region" description="Helical" evidence="12">
    <location>
        <begin position="397"/>
        <end position="414"/>
    </location>
</feature>
<comment type="caution">
    <text evidence="16">The sequence shown here is derived from an EMBL/GenBank/DDBJ whole genome shotgun (WGS) entry which is preliminary data.</text>
</comment>
<dbReference type="InterPro" id="IPR007680">
    <property type="entry name" value="Arabino_trans_central"/>
</dbReference>